<feature type="transmembrane region" description="Helical" evidence="1">
    <location>
        <begin position="48"/>
        <end position="71"/>
    </location>
</feature>
<keyword evidence="3" id="KW-1185">Reference proteome</keyword>
<evidence type="ECO:0000313" key="3">
    <source>
        <dbReference type="Proteomes" id="UP000789706"/>
    </source>
</evidence>
<comment type="caution">
    <text evidence="2">The sequence shown here is derived from an EMBL/GenBank/DDBJ whole genome shotgun (WGS) entry which is preliminary data.</text>
</comment>
<keyword evidence="1" id="KW-0472">Membrane</keyword>
<feature type="transmembrane region" description="Helical" evidence="1">
    <location>
        <begin position="99"/>
        <end position="117"/>
    </location>
</feature>
<feature type="transmembrane region" description="Helical" evidence="1">
    <location>
        <begin position="138"/>
        <end position="158"/>
    </location>
</feature>
<name>A0A9N8V9T5_9GLOM</name>
<evidence type="ECO:0000256" key="1">
    <source>
        <dbReference type="SAM" id="Phobius"/>
    </source>
</evidence>
<feature type="transmembrane region" description="Helical" evidence="1">
    <location>
        <begin position="170"/>
        <end position="191"/>
    </location>
</feature>
<keyword evidence="1" id="KW-1133">Transmembrane helix</keyword>
<gene>
    <name evidence="2" type="ORF">DEBURN_LOCUS1991</name>
</gene>
<dbReference type="Proteomes" id="UP000789706">
    <property type="component" value="Unassembled WGS sequence"/>
</dbReference>
<accession>A0A9N8V9T5</accession>
<feature type="transmembrane region" description="Helical" evidence="1">
    <location>
        <begin position="219"/>
        <end position="240"/>
    </location>
</feature>
<keyword evidence="1" id="KW-0812">Transmembrane</keyword>
<organism evidence="2 3">
    <name type="scientific">Diversispora eburnea</name>
    <dbReference type="NCBI Taxonomy" id="1213867"/>
    <lineage>
        <taxon>Eukaryota</taxon>
        <taxon>Fungi</taxon>
        <taxon>Fungi incertae sedis</taxon>
        <taxon>Mucoromycota</taxon>
        <taxon>Glomeromycotina</taxon>
        <taxon>Glomeromycetes</taxon>
        <taxon>Diversisporales</taxon>
        <taxon>Diversisporaceae</taxon>
        <taxon>Diversispora</taxon>
    </lineage>
</organism>
<feature type="transmembrane region" description="Helical" evidence="1">
    <location>
        <begin position="6"/>
        <end position="27"/>
    </location>
</feature>
<evidence type="ECO:0000313" key="2">
    <source>
        <dbReference type="EMBL" id="CAG8448902.1"/>
    </source>
</evidence>
<dbReference type="AlphaFoldDB" id="A0A9N8V9T5"/>
<reference evidence="2" key="1">
    <citation type="submission" date="2021-06" db="EMBL/GenBank/DDBJ databases">
        <authorList>
            <person name="Kallberg Y."/>
            <person name="Tangrot J."/>
            <person name="Rosling A."/>
        </authorList>
    </citation>
    <scope>NUCLEOTIDE SEQUENCE</scope>
    <source>
        <strain evidence="2">AZ414A</strain>
    </source>
</reference>
<dbReference type="OrthoDB" id="5586934at2759"/>
<dbReference type="EMBL" id="CAJVPK010000101">
    <property type="protein sequence ID" value="CAG8448902.1"/>
    <property type="molecule type" value="Genomic_DNA"/>
</dbReference>
<proteinExistence type="predicted"/>
<protein>
    <submittedName>
        <fullName evidence="2">9804_t:CDS:1</fullName>
    </submittedName>
</protein>
<sequence length="256" mass="29025">MARVWLKILNVLAYFLFTGVNLYSFLFDEDTKKFPGFKIIHQTYISPAPYVYGIWGLIHLLLLGFVIYQFFAKNEEIITEAIGWRFIIITIVNATGNKLYVTILITSALVSTVYYRLRTHAHYLTRTCTWSETLFIHAPFSIYHGWVFVLVVIGGFAAFSEKEQGESPSILMKILVVLALLILETTAVGYIEKFKGDIAGAIVIVWALSGIAVEQDDSVIRWVAVFFAVFTTFHILKAIYQRYISKSETKGAPLLG</sequence>